<protein>
    <recommendedName>
        <fullName evidence="7">FAD-dependent oxidoreductase</fullName>
    </recommendedName>
</protein>
<dbReference type="InterPro" id="IPR039650">
    <property type="entry name" value="HdrA-like"/>
</dbReference>
<dbReference type="EMBL" id="BARS01056113">
    <property type="protein sequence ID" value="GAG51640.1"/>
    <property type="molecule type" value="Genomic_DNA"/>
</dbReference>
<evidence type="ECO:0000256" key="2">
    <source>
        <dbReference type="ARBA" id="ARBA00022723"/>
    </source>
</evidence>
<evidence type="ECO:0000256" key="3">
    <source>
        <dbReference type="ARBA" id="ARBA00023002"/>
    </source>
</evidence>
<keyword evidence="4" id="KW-0408">Iron</keyword>
<dbReference type="Gene3D" id="3.50.50.60">
    <property type="entry name" value="FAD/NAD(P)-binding domain"/>
    <property type="match status" value="1"/>
</dbReference>
<keyword evidence="2" id="KW-0479">Metal-binding</keyword>
<keyword evidence="5" id="KW-0411">Iron-sulfur</keyword>
<reference evidence="6" key="1">
    <citation type="journal article" date="2014" name="Front. Microbiol.">
        <title>High frequency of phylogenetically diverse reductive dehalogenase-homologous genes in deep subseafloor sedimentary metagenomes.</title>
        <authorList>
            <person name="Kawai M."/>
            <person name="Futagami T."/>
            <person name="Toyoda A."/>
            <person name="Takaki Y."/>
            <person name="Nishi S."/>
            <person name="Hori S."/>
            <person name="Arai W."/>
            <person name="Tsubouchi T."/>
            <person name="Morono Y."/>
            <person name="Uchiyama I."/>
            <person name="Ito T."/>
            <person name="Fujiyama A."/>
            <person name="Inagaki F."/>
            <person name="Takami H."/>
        </authorList>
    </citation>
    <scope>NUCLEOTIDE SEQUENCE</scope>
    <source>
        <strain evidence="6">Expedition CK06-06</strain>
    </source>
</reference>
<feature type="non-terminal residue" evidence="6">
    <location>
        <position position="127"/>
    </location>
</feature>
<dbReference type="PANTHER" id="PTHR43498:SF1">
    <property type="entry name" value="COB--COM HETERODISULFIDE REDUCTASE IRON-SULFUR SUBUNIT A"/>
    <property type="match status" value="1"/>
</dbReference>
<gene>
    <name evidence="6" type="ORF">S01H1_82724</name>
</gene>
<dbReference type="AlphaFoldDB" id="X0Y7A5"/>
<keyword evidence="3" id="KW-0560">Oxidoreductase</keyword>
<evidence type="ECO:0000256" key="5">
    <source>
        <dbReference type="ARBA" id="ARBA00023014"/>
    </source>
</evidence>
<proteinExistence type="predicted"/>
<dbReference type="InterPro" id="IPR036188">
    <property type="entry name" value="FAD/NAD-bd_sf"/>
</dbReference>
<accession>X0Y7A5</accession>
<evidence type="ECO:0000256" key="4">
    <source>
        <dbReference type="ARBA" id="ARBA00023004"/>
    </source>
</evidence>
<keyword evidence="1" id="KW-0004">4Fe-4S</keyword>
<organism evidence="6">
    <name type="scientific">marine sediment metagenome</name>
    <dbReference type="NCBI Taxonomy" id="412755"/>
    <lineage>
        <taxon>unclassified sequences</taxon>
        <taxon>metagenomes</taxon>
        <taxon>ecological metagenomes</taxon>
    </lineage>
</organism>
<dbReference type="GO" id="GO:0016491">
    <property type="term" value="F:oxidoreductase activity"/>
    <property type="evidence" value="ECO:0007669"/>
    <property type="project" value="UniProtKB-KW"/>
</dbReference>
<evidence type="ECO:0000313" key="6">
    <source>
        <dbReference type="EMBL" id="GAG51640.1"/>
    </source>
</evidence>
<dbReference type="Pfam" id="PF12831">
    <property type="entry name" value="FAD_oxidored"/>
    <property type="match status" value="1"/>
</dbReference>
<dbReference type="GO" id="GO:0046872">
    <property type="term" value="F:metal ion binding"/>
    <property type="evidence" value="ECO:0007669"/>
    <property type="project" value="UniProtKB-KW"/>
</dbReference>
<evidence type="ECO:0000256" key="1">
    <source>
        <dbReference type="ARBA" id="ARBA00022485"/>
    </source>
</evidence>
<evidence type="ECO:0008006" key="7">
    <source>
        <dbReference type="Google" id="ProtNLM"/>
    </source>
</evidence>
<dbReference type="PANTHER" id="PTHR43498">
    <property type="entry name" value="FERREDOXIN:COB-COM HETERODISULFIDE REDUCTASE SUBUNIT A"/>
    <property type="match status" value="1"/>
</dbReference>
<sequence>MPNVVEPQRETPVAGSYDVVVCGGGPSGFAAAVAASRGGARTLLIERYGILGGTATAAMMVEFGSIHDGRQRIVGGITREFMDRLIARGGTILRDVGSYQMTFDPESMIWLCLEMATEAGVELLLHT</sequence>
<name>X0Y7A5_9ZZZZ</name>
<dbReference type="GO" id="GO:0051539">
    <property type="term" value="F:4 iron, 4 sulfur cluster binding"/>
    <property type="evidence" value="ECO:0007669"/>
    <property type="project" value="UniProtKB-KW"/>
</dbReference>
<comment type="caution">
    <text evidence="6">The sequence shown here is derived from an EMBL/GenBank/DDBJ whole genome shotgun (WGS) entry which is preliminary data.</text>
</comment>
<dbReference type="SUPFAM" id="SSF51905">
    <property type="entry name" value="FAD/NAD(P)-binding domain"/>
    <property type="match status" value="1"/>
</dbReference>